<dbReference type="EMBL" id="JAFFZM010000030">
    <property type="protein sequence ID" value="MBO8202916.1"/>
    <property type="molecule type" value="Genomic_DNA"/>
</dbReference>
<organism evidence="1 2">
    <name type="scientific">Streptomyces smyrnaeus</name>
    <dbReference type="NCBI Taxonomy" id="1387713"/>
    <lineage>
        <taxon>Bacteria</taxon>
        <taxon>Bacillati</taxon>
        <taxon>Actinomycetota</taxon>
        <taxon>Actinomycetes</taxon>
        <taxon>Kitasatosporales</taxon>
        <taxon>Streptomycetaceae</taxon>
        <taxon>Streptomyces</taxon>
    </lineage>
</organism>
<evidence type="ECO:0008006" key="3">
    <source>
        <dbReference type="Google" id="ProtNLM"/>
    </source>
</evidence>
<name>A0ABS3Y5K5_9ACTN</name>
<dbReference type="Proteomes" id="UP000721954">
    <property type="component" value="Unassembled WGS sequence"/>
</dbReference>
<evidence type="ECO:0000313" key="1">
    <source>
        <dbReference type="EMBL" id="MBO8202916.1"/>
    </source>
</evidence>
<dbReference type="RefSeq" id="WP_209214403.1">
    <property type="nucleotide sequence ID" value="NZ_JAFFZM010000030.1"/>
</dbReference>
<reference evidence="1 2" key="1">
    <citation type="submission" date="2021-02" db="EMBL/GenBank/DDBJ databases">
        <title>Streptomyces spirodelae sp. nov., isolated from duckweed.</title>
        <authorList>
            <person name="Saimee Y."/>
            <person name="Duangmal K."/>
        </authorList>
    </citation>
    <scope>NUCLEOTIDE SEQUENCE [LARGE SCALE GENOMIC DNA]</scope>
    <source>
        <strain evidence="1 2">DSM 42105</strain>
    </source>
</reference>
<accession>A0ABS3Y5K5</accession>
<proteinExistence type="predicted"/>
<protein>
    <recommendedName>
        <fullName evidence="3">DUF3558 domain-containing protein</fullName>
    </recommendedName>
</protein>
<evidence type="ECO:0000313" key="2">
    <source>
        <dbReference type="Proteomes" id="UP000721954"/>
    </source>
</evidence>
<dbReference type="GeneID" id="96263292"/>
<keyword evidence="2" id="KW-1185">Reference proteome</keyword>
<sequence length="176" mass="19400">MVLSSCSSPPGRDYAVPDDLCGLKIPQRYYSSLFGPGKEIEVDKLWRWGNGTASQGCDYLVDGNPKVSVVGRWAKRNDTVAASTPAEAIEQRNTRDTPKKYPGRYDVATWSAGGVAAIDCPRAEDDPEKEYNRFLVDVYANDTPLNDDPDRAHKVFGKLAQTVMSKVVRKLPCTGK</sequence>
<gene>
    <name evidence="1" type="ORF">JW613_32265</name>
</gene>
<comment type="caution">
    <text evidence="1">The sequence shown here is derived from an EMBL/GenBank/DDBJ whole genome shotgun (WGS) entry which is preliminary data.</text>
</comment>